<dbReference type="Proteomes" id="UP001153050">
    <property type="component" value="Unassembled WGS sequence"/>
</dbReference>
<keyword evidence="2" id="KW-1185">Reference proteome</keyword>
<reference evidence="1 2" key="1">
    <citation type="submission" date="2022-03" db="EMBL/GenBank/DDBJ databases">
        <authorList>
            <person name="Brunel B."/>
        </authorList>
    </citation>
    <scope>NUCLEOTIDE SEQUENCE [LARGE SCALE GENOMIC DNA]</scope>
    <source>
        <strain evidence="1">STM5069sample</strain>
    </source>
</reference>
<evidence type="ECO:0000313" key="1">
    <source>
        <dbReference type="EMBL" id="CAH2398076.1"/>
    </source>
</evidence>
<comment type="caution">
    <text evidence="1">The sequence shown here is derived from an EMBL/GenBank/DDBJ whole genome shotgun (WGS) entry which is preliminary data.</text>
</comment>
<name>A0ABN8JKF4_9HYPH</name>
<accession>A0ABN8JKF4</accession>
<gene>
    <name evidence="1" type="ORF">MES5069_190040</name>
</gene>
<protein>
    <submittedName>
        <fullName evidence="1">Uncharacterized protein</fullName>
    </submittedName>
</protein>
<organism evidence="1 2">
    <name type="scientific">Mesorhizobium escarrei</name>
    <dbReference type="NCBI Taxonomy" id="666018"/>
    <lineage>
        <taxon>Bacteria</taxon>
        <taxon>Pseudomonadati</taxon>
        <taxon>Pseudomonadota</taxon>
        <taxon>Alphaproteobacteria</taxon>
        <taxon>Hyphomicrobiales</taxon>
        <taxon>Phyllobacteriaceae</taxon>
        <taxon>Mesorhizobium</taxon>
    </lineage>
</organism>
<sequence length="87" mass="10030">MEEMRQRVARYRREPVEHGTDYSIGGRILEPAFFWPRALWIPIADGWALSIVVGKSFDADMWRMETHQMAQLYLCAPHGGGVVQLLL</sequence>
<proteinExistence type="predicted"/>
<evidence type="ECO:0000313" key="2">
    <source>
        <dbReference type="Proteomes" id="UP001153050"/>
    </source>
</evidence>
<dbReference type="EMBL" id="CAKXZT010000101">
    <property type="protein sequence ID" value="CAH2398076.1"/>
    <property type="molecule type" value="Genomic_DNA"/>
</dbReference>